<dbReference type="PANTHER" id="PTHR33154">
    <property type="entry name" value="TRANSCRIPTIONAL REGULATOR, ARSR FAMILY"/>
    <property type="match status" value="1"/>
</dbReference>
<gene>
    <name evidence="5" type="ORF">KQI42_17320</name>
</gene>
<comment type="caution">
    <text evidence="5">The sequence shown here is derived from an EMBL/GenBank/DDBJ whole genome shotgun (WGS) entry which is preliminary data.</text>
</comment>
<organism evidence="5 6">
    <name type="scientific">Tissierella simiarum</name>
    <dbReference type="NCBI Taxonomy" id="2841534"/>
    <lineage>
        <taxon>Bacteria</taxon>
        <taxon>Bacillati</taxon>
        <taxon>Bacillota</taxon>
        <taxon>Tissierellia</taxon>
        <taxon>Tissierellales</taxon>
        <taxon>Tissierellaceae</taxon>
        <taxon>Tissierella</taxon>
    </lineage>
</organism>
<evidence type="ECO:0000259" key="4">
    <source>
        <dbReference type="PROSITE" id="PS50987"/>
    </source>
</evidence>
<dbReference type="PANTHER" id="PTHR33154:SF18">
    <property type="entry name" value="ARSENICAL RESISTANCE OPERON REPRESSOR"/>
    <property type="match status" value="1"/>
</dbReference>
<evidence type="ECO:0000256" key="2">
    <source>
        <dbReference type="ARBA" id="ARBA00023125"/>
    </source>
</evidence>
<dbReference type="InterPro" id="IPR001845">
    <property type="entry name" value="HTH_ArsR_DNA-bd_dom"/>
</dbReference>
<sequence length="121" mass="14509">MDNLFKALGDENRLRIINLLRKEELCVCEIEVILDTTQSNVSRHLTRLRNEGIVTFEKKAQWIYYQINPEFIKENKLLYEFLIEKMDQNSKFIKELEKLLKYKESGMSCDNIKDINNIIFM</sequence>
<evidence type="ECO:0000313" key="5">
    <source>
        <dbReference type="EMBL" id="MBU5439779.1"/>
    </source>
</evidence>
<dbReference type="EMBL" id="JAHLPM010000019">
    <property type="protein sequence ID" value="MBU5439779.1"/>
    <property type="molecule type" value="Genomic_DNA"/>
</dbReference>
<accession>A0ABS6EC37</accession>
<keyword evidence="1" id="KW-0805">Transcription regulation</keyword>
<dbReference type="CDD" id="cd00090">
    <property type="entry name" value="HTH_ARSR"/>
    <property type="match status" value="1"/>
</dbReference>
<name>A0ABS6EC37_9FIRM</name>
<dbReference type="Proteomes" id="UP000749471">
    <property type="component" value="Unassembled WGS sequence"/>
</dbReference>
<reference evidence="5 6" key="1">
    <citation type="submission" date="2021-06" db="EMBL/GenBank/DDBJ databases">
        <authorList>
            <person name="Sun Q."/>
            <person name="Li D."/>
        </authorList>
    </citation>
    <scope>NUCLEOTIDE SEQUENCE [LARGE SCALE GENOMIC DNA]</scope>
    <source>
        <strain evidence="5 6">MSJ-40</strain>
    </source>
</reference>
<evidence type="ECO:0000313" key="6">
    <source>
        <dbReference type="Proteomes" id="UP000749471"/>
    </source>
</evidence>
<keyword evidence="3" id="KW-0804">Transcription</keyword>
<dbReference type="PROSITE" id="PS50987">
    <property type="entry name" value="HTH_ARSR_2"/>
    <property type="match status" value="1"/>
</dbReference>
<evidence type="ECO:0000256" key="3">
    <source>
        <dbReference type="ARBA" id="ARBA00023163"/>
    </source>
</evidence>
<proteinExistence type="predicted"/>
<dbReference type="Pfam" id="PF01022">
    <property type="entry name" value="HTH_5"/>
    <property type="match status" value="1"/>
</dbReference>
<feature type="domain" description="HTH arsR-type" evidence="4">
    <location>
        <begin position="1"/>
        <end position="90"/>
    </location>
</feature>
<evidence type="ECO:0000256" key="1">
    <source>
        <dbReference type="ARBA" id="ARBA00023015"/>
    </source>
</evidence>
<dbReference type="InterPro" id="IPR011991">
    <property type="entry name" value="ArsR-like_HTH"/>
</dbReference>
<keyword evidence="2" id="KW-0238">DNA-binding</keyword>
<dbReference type="SMART" id="SM00418">
    <property type="entry name" value="HTH_ARSR"/>
    <property type="match status" value="1"/>
</dbReference>
<dbReference type="NCBIfam" id="NF033788">
    <property type="entry name" value="HTH_metalloreg"/>
    <property type="match status" value="1"/>
</dbReference>
<dbReference type="RefSeq" id="WP_216521602.1">
    <property type="nucleotide sequence ID" value="NZ_JAHLPM010000019.1"/>
</dbReference>
<dbReference type="InterPro" id="IPR051081">
    <property type="entry name" value="HTH_MetalResp_TranReg"/>
</dbReference>
<keyword evidence="6" id="KW-1185">Reference proteome</keyword>
<protein>
    <submittedName>
        <fullName evidence="5">Metalloregulator ArsR/SmtB family transcription factor</fullName>
    </submittedName>
</protein>